<dbReference type="AlphaFoldDB" id="A0AAD9VDU0"/>
<dbReference type="InterPro" id="IPR004808">
    <property type="entry name" value="AP_endonuc_1"/>
</dbReference>
<name>A0AAD9VDU0_ACRCE</name>
<keyword evidence="10" id="KW-1185">Reference proteome</keyword>
<reference evidence="9" key="1">
    <citation type="journal article" date="2023" name="G3 (Bethesda)">
        <title>Whole genome assembly and annotation of the endangered Caribbean coral Acropora cervicornis.</title>
        <authorList>
            <person name="Selwyn J.D."/>
            <person name="Vollmer S.V."/>
        </authorList>
    </citation>
    <scope>NUCLEOTIDE SEQUENCE</scope>
    <source>
        <strain evidence="9">K2</strain>
    </source>
</reference>
<keyword evidence="4 7" id="KW-0479">Metal-binding</keyword>
<keyword evidence="7" id="KW-0464">Manganese</keyword>
<proteinExistence type="inferred from homology"/>
<feature type="domain" description="Endonuclease/exonuclease/phosphatase" evidence="8">
    <location>
        <begin position="102"/>
        <end position="220"/>
    </location>
</feature>
<evidence type="ECO:0000313" key="9">
    <source>
        <dbReference type="EMBL" id="KAK2570694.1"/>
    </source>
</evidence>
<dbReference type="PANTHER" id="PTHR22748">
    <property type="entry name" value="AP ENDONUCLEASE"/>
    <property type="match status" value="1"/>
</dbReference>
<dbReference type="Gene3D" id="3.60.10.10">
    <property type="entry name" value="Endonuclease/exonuclease/phosphatase"/>
    <property type="match status" value="2"/>
</dbReference>
<dbReference type="EC" id="3.1.11.2" evidence="3"/>
<dbReference type="EMBL" id="JARQWQ010000007">
    <property type="protein sequence ID" value="KAK2570694.1"/>
    <property type="molecule type" value="Genomic_DNA"/>
</dbReference>
<dbReference type="Pfam" id="PF03372">
    <property type="entry name" value="Exo_endo_phos"/>
    <property type="match status" value="1"/>
</dbReference>
<evidence type="ECO:0000313" key="10">
    <source>
        <dbReference type="Proteomes" id="UP001249851"/>
    </source>
</evidence>
<comment type="similarity">
    <text evidence="2">Belongs to the DNA repair enzymes AP/ExoA family.</text>
</comment>
<keyword evidence="5" id="KW-0378">Hydrolase</keyword>
<dbReference type="SUPFAM" id="SSF56219">
    <property type="entry name" value="DNase I-like"/>
    <property type="match status" value="1"/>
</dbReference>
<evidence type="ECO:0000259" key="8">
    <source>
        <dbReference type="Pfam" id="PF03372"/>
    </source>
</evidence>
<organism evidence="9 10">
    <name type="scientific">Acropora cervicornis</name>
    <name type="common">Staghorn coral</name>
    <dbReference type="NCBI Taxonomy" id="6130"/>
    <lineage>
        <taxon>Eukaryota</taxon>
        <taxon>Metazoa</taxon>
        <taxon>Cnidaria</taxon>
        <taxon>Anthozoa</taxon>
        <taxon>Hexacorallia</taxon>
        <taxon>Scleractinia</taxon>
        <taxon>Astrocoeniina</taxon>
        <taxon>Acroporidae</taxon>
        <taxon>Acropora</taxon>
    </lineage>
</organism>
<evidence type="ECO:0000256" key="1">
    <source>
        <dbReference type="ARBA" id="ARBA00000493"/>
    </source>
</evidence>
<protein>
    <recommendedName>
        <fullName evidence="3">exodeoxyribonuclease III</fullName>
        <ecNumber evidence="3">3.1.11.2</ecNumber>
    </recommendedName>
</protein>
<evidence type="ECO:0000256" key="3">
    <source>
        <dbReference type="ARBA" id="ARBA00012115"/>
    </source>
</evidence>
<evidence type="ECO:0000256" key="6">
    <source>
        <dbReference type="ARBA" id="ARBA00022842"/>
    </source>
</evidence>
<dbReference type="InterPro" id="IPR036691">
    <property type="entry name" value="Endo/exonu/phosph_ase_sf"/>
</dbReference>
<reference evidence="9" key="2">
    <citation type="journal article" date="2023" name="Science">
        <title>Genomic signatures of disease resistance in endangered staghorn corals.</title>
        <authorList>
            <person name="Vollmer S.V."/>
            <person name="Selwyn J.D."/>
            <person name="Despard B.A."/>
            <person name="Roesel C.L."/>
        </authorList>
    </citation>
    <scope>NUCLEOTIDE SEQUENCE</scope>
    <source>
        <strain evidence="9">K2</strain>
    </source>
</reference>
<comment type="catalytic activity">
    <reaction evidence="1">
        <text>Exonucleolytic cleavage in the 3'- to 5'-direction to yield nucleoside 5'-phosphates.</text>
        <dbReference type="EC" id="3.1.11.2"/>
    </reaction>
</comment>
<dbReference type="PANTHER" id="PTHR22748:SF4">
    <property type="entry name" value="DNA-(APURINIC OR APYRIMIDINIC SITE) ENDONUCLEASE 2"/>
    <property type="match status" value="1"/>
</dbReference>
<feature type="binding site" evidence="7">
    <location>
        <position position="84"/>
    </location>
    <ligand>
        <name>Mg(2+)</name>
        <dbReference type="ChEBI" id="CHEBI:18420"/>
        <label>1</label>
    </ligand>
</feature>
<evidence type="ECO:0000256" key="7">
    <source>
        <dbReference type="PIRSR" id="PIRSR604808-2"/>
    </source>
</evidence>
<feature type="binding site" evidence="7">
    <location>
        <position position="113"/>
    </location>
    <ligand>
        <name>Mg(2+)</name>
        <dbReference type="ChEBI" id="CHEBI:18420"/>
        <label>1</label>
    </ligand>
</feature>
<dbReference type="GO" id="GO:0003906">
    <property type="term" value="F:DNA-(apurinic or apyrimidinic site) endonuclease activity"/>
    <property type="evidence" value="ECO:0007669"/>
    <property type="project" value="TreeGrafter"/>
</dbReference>
<comment type="caution">
    <text evidence="9">The sequence shown here is derived from an EMBL/GenBank/DDBJ whole genome shotgun (WGS) entry which is preliminary data.</text>
</comment>
<dbReference type="GO" id="GO:0008311">
    <property type="term" value="F:double-stranded DNA 3'-5' DNA exonuclease activity"/>
    <property type="evidence" value="ECO:0007669"/>
    <property type="project" value="UniProtKB-EC"/>
</dbReference>
<evidence type="ECO:0000256" key="5">
    <source>
        <dbReference type="ARBA" id="ARBA00022801"/>
    </source>
</evidence>
<comment type="cofactor">
    <cofactor evidence="7">
        <name>Mg(2+)</name>
        <dbReference type="ChEBI" id="CHEBI:18420"/>
    </cofactor>
    <cofactor evidence="7">
        <name>Mn(2+)</name>
        <dbReference type="ChEBI" id="CHEBI:29035"/>
    </cofactor>
    <text evidence="7">Probably binds two magnesium or manganese ions per subunit.</text>
</comment>
<dbReference type="Proteomes" id="UP001249851">
    <property type="component" value="Unassembled WGS sequence"/>
</dbReference>
<dbReference type="GO" id="GO:0008081">
    <property type="term" value="F:phosphoric diester hydrolase activity"/>
    <property type="evidence" value="ECO:0007669"/>
    <property type="project" value="TreeGrafter"/>
</dbReference>
<evidence type="ECO:0000256" key="2">
    <source>
        <dbReference type="ARBA" id="ARBA00007092"/>
    </source>
</evidence>
<dbReference type="GO" id="GO:0005634">
    <property type="term" value="C:nucleus"/>
    <property type="evidence" value="ECO:0007669"/>
    <property type="project" value="TreeGrafter"/>
</dbReference>
<gene>
    <name evidence="9" type="ORF">P5673_004382</name>
</gene>
<keyword evidence="6 7" id="KW-0460">Magnesium</keyword>
<dbReference type="GO" id="GO:0006284">
    <property type="term" value="P:base-excision repair"/>
    <property type="evidence" value="ECO:0007669"/>
    <property type="project" value="TreeGrafter"/>
</dbReference>
<evidence type="ECO:0000256" key="4">
    <source>
        <dbReference type="ARBA" id="ARBA00022723"/>
    </source>
</evidence>
<sequence>MDFEKIERGPGYWHFNNELLTDGVFQEEIERFWLKWVQEFDNFANPLEWWEKAKSNFKQIAIRRATIIGKIQRHERFVLQTSINGQGLRSPDKWHNAFLFFQRSRFDIVLLQETHWSTDLELQIKRDWDGSIFFNHGSNHARGVAILIHNNDDNGRILNLLLDIDDVNFISHEGEIIIWGDFNCVSDPRLDKSGGNRNVRQSSSLFLDSINARHGLSDIWRERHKDERNFTWVFRFTFNFAFFIPFAYSDHDLITLSLDFDSVQRVPGFWHFKKDLLCDASFQVGIESFWRDWGAKLHLFKNPLVWWDKAKHSFKVISIRRAKIRGKLQRHERFQLENKLDRLKEAAKNGTDSDVERYLSASFVRLDVWYPRSGS</sequence>
<dbReference type="GO" id="GO:0046872">
    <property type="term" value="F:metal ion binding"/>
    <property type="evidence" value="ECO:0007669"/>
    <property type="project" value="UniProtKB-KW"/>
</dbReference>
<dbReference type="InterPro" id="IPR005135">
    <property type="entry name" value="Endo/exonuclease/phosphatase"/>
</dbReference>
<accession>A0AAD9VDU0</accession>